<reference evidence="2" key="1">
    <citation type="journal article" date="2022" name="bioRxiv">
        <title>Genomics of Preaxostyla Flagellates Illuminates Evolutionary Transitions and the Path Towards Mitochondrial Loss.</title>
        <authorList>
            <person name="Novak L.V.F."/>
            <person name="Treitli S.C."/>
            <person name="Pyrih J."/>
            <person name="Halakuc P."/>
            <person name="Pipaliya S.V."/>
            <person name="Vacek V."/>
            <person name="Brzon O."/>
            <person name="Soukal P."/>
            <person name="Eme L."/>
            <person name="Dacks J.B."/>
            <person name="Karnkowska A."/>
            <person name="Elias M."/>
            <person name="Hampl V."/>
        </authorList>
    </citation>
    <scope>NUCLEOTIDE SEQUENCE</scope>
    <source>
        <strain evidence="2">RCP-MX</strain>
    </source>
</reference>
<dbReference type="InterPro" id="IPR015943">
    <property type="entry name" value="WD40/YVTN_repeat-like_dom_sf"/>
</dbReference>
<evidence type="ECO:0000313" key="2">
    <source>
        <dbReference type="EMBL" id="KAJ4458957.1"/>
    </source>
</evidence>
<protein>
    <submittedName>
        <fullName evidence="2">Uncharacterized protein</fullName>
    </submittedName>
</protein>
<keyword evidence="3" id="KW-1185">Reference proteome</keyword>
<organism evidence="2 3">
    <name type="scientific">Paratrimastix pyriformis</name>
    <dbReference type="NCBI Taxonomy" id="342808"/>
    <lineage>
        <taxon>Eukaryota</taxon>
        <taxon>Metamonada</taxon>
        <taxon>Preaxostyla</taxon>
        <taxon>Paratrimastigidae</taxon>
        <taxon>Paratrimastix</taxon>
    </lineage>
</organism>
<sequence length="348" mass="37251">MQAHHSPSSSDGGALTAEGMRAVNCFAWNHDHSSPLTLVDAVNGPTMDRWIFETRLEEHDHLASIGLRAQQAADLRSGSHVYVWTLDTRTGKWKPELVLLRFTRGATCCKWSPDAFATTTLRWSGSLLPPAPALAPPPSPSPISRVQVGLQEDQEAPFDRDQRRLAPEQLPAATAAPTAPAGFLGLLKALDNPRPAEDGTVAHPKPVHPSFADGESSTMPRVAAVQDGHGRGLGALGRVEPSGDQVAFTAGPKSAAAKPRAGTLASNAFKMFESATQGASLQQTHAAAPRRRPPTPTPSRLPCPAVALTHTLAANWRPSNAPRRRGQVHDLLPRRQVLWTREGAHITA</sequence>
<comment type="caution">
    <text evidence="2">The sequence shown here is derived from an EMBL/GenBank/DDBJ whole genome shotgun (WGS) entry which is preliminary data.</text>
</comment>
<evidence type="ECO:0000256" key="1">
    <source>
        <dbReference type="SAM" id="MobiDB-lite"/>
    </source>
</evidence>
<feature type="region of interest" description="Disordered" evidence="1">
    <location>
        <begin position="194"/>
        <end position="218"/>
    </location>
</feature>
<proteinExistence type="predicted"/>
<accession>A0ABQ8UMM4</accession>
<name>A0ABQ8UMM4_9EUKA</name>
<dbReference type="Proteomes" id="UP001141327">
    <property type="component" value="Unassembled WGS sequence"/>
</dbReference>
<feature type="compositionally biased region" description="Polar residues" evidence="1">
    <location>
        <begin position="276"/>
        <end position="285"/>
    </location>
</feature>
<feature type="region of interest" description="Disordered" evidence="1">
    <location>
        <begin position="276"/>
        <end position="299"/>
    </location>
</feature>
<evidence type="ECO:0000313" key="3">
    <source>
        <dbReference type="Proteomes" id="UP001141327"/>
    </source>
</evidence>
<dbReference type="Gene3D" id="2.130.10.10">
    <property type="entry name" value="YVTN repeat-like/Quinoprotein amine dehydrogenase"/>
    <property type="match status" value="1"/>
</dbReference>
<gene>
    <name evidence="2" type="ORF">PAPYR_5245</name>
</gene>
<dbReference type="EMBL" id="JAPMOS010000024">
    <property type="protein sequence ID" value="KAJ4458957.1"/>
    <property type="molecule type" value="Genomic_DNA"/>
</dbReference>